<dbReference type="EMBL" id="CH476615">
    <property type="protein sequence ID" value="EEP77249.1"/>
    <property type="molecule type" value="Genomic_DNA"/>
</dbReference>
<dbReference type="STRING" id="336963.C4JKE1"/>
<proteinExistence type="predicted"/>
<dbReference type="KEGG" id="ure:UREG_02098"/>
<evidence type="ECO:0000256" key="1">
    <source>
        <dbReference type="SAM" id="MobiDB-lite"/>
    </source>
</evidence>
<dbReference type="OMA" id="SHEICVR"/>
<dbReference type="OrthoDB" id="5343576at2759"/>
<dbReference type="HOGENOM" id="CLU_027370_1_0_1"/>
<name>C4JKE1_UNCRE</name>
<sequence>MAPTLEESQPGQESRQFLALAKGFNALLEAAKQLTRQEQLLRSRLQSAHDEYLRFSSQLAETSTTQQAEAQELPSEQDAMGRQGENGGADTTEWVQGIEGAGYLSRLDAQAVMEASEIAKAVAERHCQQDESHKSSRCPFAKLDSGGPMEKDFTTVGTKGNLHCPFAKSNEHASAGGLATVNEESEKCGNDLDPIKAEFHPDAPPCVTGSTRSATSRCPIRYLNAHTPEEIAEFFQKHKHEIPRSHSICIQRYQKDPQNLRQLDEKYGDVVNMVKGLGVYHQPYLPSSPLPEEEQKHETEAAERVERWAEDVSNKSPNAGVPPSNIIEDDIEIRGNHFERSLRDVRVGESPSRPWGIHVPIAQETAQSVVASLPVPAAMSNWSEVKESVEPSHPIPTPLGNEGESPSGNGRCPFGHHAAKESESSQPVQPDQPFNEARPNITDTSHAGIPDSSPRSPQPRIVFNGPVIFGYSGESVALFLEKLGQLGKL</sequence>
<accession>C4JKE1</accession>
<dbReference type="GeneID" id="8441294"/>
<feature type="region of interest" description="Disordered" evidence="1">
    <location>
        <begin position="60"/>
        <end position="91"/>
    </location>
</feature>
<dbReference type="InParanoid" id="C4JKE1"/>
<evidence type="ECO:0000313" key="2">
    <source>
        <dbReference type="EMBL" id="EEP77249.1"/>
    </source>
</evidence>
<dbReference type="VEuPathDB" id="FungiDB:UREG_02098"/>
<protein>
    <submittedName>
        <fullName evidence="2">Uncharacterized protein</fullName>
    </submittedName>
</protein>
<feature type="compositionally biased region" description="Polar residues" evidence="1">
    <location>
        <begin position="60"/>
        <end position="69"/>
    </location>
</feature>
<dbReference type="RefSeq" id="XP_002542582.1">
    <property type="nucleotide sequence ID" value="XM_002542536.1"/>
</dbReference>
<gene>
    <name evidence="2" type="ORF">UREG_02098</name>
</gene>
<reference evidence="3" key="1">
    <citation type="journal article" date="2009" name="Genome Res.">
        <title>Comparative genomic analyses of the human fungal pathogens Coccidioides and their relatives.</title>
        <authorList>
            <person name="Sharpton T.J."/>
            <person name="Stajich J.E."/>
            <person name="Rounsley S.D."/>
            <person name="Gardner M.J."/>
            <person name="Wortman J.R."/>
            <person name="Jordar V.S."/>
            <person name="Maiti R."/>
            <person name="Kodira C.D."/>
            <person name="Neafsey D.E."/>
            <person name="Zeng Q."/>
            <person name="Hung C.-Y."/>
            <person name="McMahan C."/>
            <person name="Muszewska A."/>
            <person name="Grynberg M."/>
            <person name="Mandel M.A."/>
            <person name="Kellner E.M."/>
            <person name="Barker B.M."/>
            <person name="Galgiani J.N."/>
            <person name="Orbach M.J."/>
            <person name="Kirkland T.N."/>
            <person name="Cole G.T."/>
            <person name="Henn M.R."/>
            <person name="Birren B.W."/>
            <person name="Taylor J.W."/>
        </authorList>
    </citation>
    <scope>NUCLEOTIDE SEQUENCE [LARGE SCALE GENOMIC DNA]</scope>
    <source>
        <strain evidence="3">UAMH 1704</strain>
    </source>
</reference>
<dbReference type="eggNOG" id="ENOG502SHR2">
    <property type="taxonomic scope" value="Eukaryota"/>
</dbReference>
<feature type="region of interest" description="Disordered" evidence="1">
    <location>
        <begin position="384"/>
        <end position="459"/>
    </location>
</feature>
<evidence type="ECO:0000313" key="3">
    <source>
        <dbReference type="Proteomes" id="UP000002058"/>
    </source>
</evidence>
<dbReference type="AlphaFoldDB" id="C4JKE1"/>
<organism evidence="2 3">
    <name type="scientific">Uncinocarpus reesii (strain UAMH 1704)</name>
    <dbReference type="NCBI Taxonomy" id="336963"/>
    <lineage>
        <taxon>Eukaryota</taxon>
        <taxon>Fungi</taxon>
        <taxon>Dikarya</taxon>
        <taxon>Ascomycota</taxon>
        <taxon>Pezizomycotina</taxon>
        <taxon>Eurotiomycetes</taxon>
        <taxon>Eurotiomycetidae</taxon>
        <taxon>Onygenales</taxon>
        <taxon>Onygenaceae</taxon>
        <taxon>Uncinocarpus</taxon>
    </lineage>
</organism>
<dbReference type="Proteomes" id="UP000002058">
    <property type="component" value="Unassembled WGS sequence"/>
</dbReference>
<keyword evidence="3" id="KW-1185">Reference proteome</keyword>